<dbReference type="EMBL" id="ML119770">
    <property type="protein sequence ID" value="RPA75164.1"/>
    <property type="molecule type" value="Genomic_DNA"/>
</dbReference>
<accession>A0A3N4HZU7</accession>
<gene>
    <name evidence="2" type="ORF">BJ508DRAFT_23877</name>
</gene>
<keyword evidence="1" id="KW-1133">Transmembrane helix</keyword>
<keyword evidence="1" id="KW-0472">Membrane</keyword>
<organism evidence="2 3">
    <name type="scientific">Ascobolus immersus RN42</name>
    <dbReference type="NCBI Taxonomy" id="1160509"/>
    <lineage>
        <taxon>Eukaryota</taxon>
        <taxon>Fungi</taxon>
        <taxon>Dikarya</taxon>
        <taxon>Ascomycota</taxon>
        <taxon>Pezizomycotina</taxon>
        <taxon>Pezizomycetes</taxon>
        <taxon>Pezizales</taxon>
        <taxon>Ascobolaceae</taxon>
        <taxon>Ascobolus</taxon>
    </lineage>
</organism>
<evidence type="ECO:0000313" key="2">
    <source>
        <dbReference type="EMBL" id="RPA75164.1"/>
    </source>
</evidence>
<keyword evidence="3" id="KW-1185">Reference proteome</keyword>
<dbReference type="AlphaFoldDB" id="A0A3N4HZU7"/>
<evidence type="ECO:0000313" key="3">
    <source>
        <dbReference type="Proteomes" id="UP000275078"/>
    </source>
</evidence>
<evidence type="ECO:0000256" key="1">
    <source>
        <dbReference type="SAM" id="Phobius"/>
    </source>
</evidence>
<protein>
    <submittedName>
        <fullName evidence="2">Uncharacterized protein</fullName>
    </submittedName>
</protein>
<sequence>MPSTCSFVPPVRFRPALPSTGVQIPRRHLQSGPVLNGILGGILTLAYNIITLAITSGWLKCFRTVRLHIRVFEEVFRIDNWLVNPAESDGQGERSEVHINAHA</sequence>
<proteinExistence type="predicted"/>
<keyword evidence="1" id="KW-0812">Transmembrane</keyword>
<name>A0A3N4HZU7_ASCIM</name>
<feature type="transmembrane region" description="Helical" evidence="1">
    <location>
        <begin position="38"/>
        <end position="59"/>
    </location>
</feature>
<reference evidence="2 3" key="1">
    <citation type="journal article" date="2018" name="Nat. Ecol. Evol.">
        <title>Pezizomycetes genomes reveal the molecular basis of ectomycorrhizal truffle lifestyle.</title>
        <authorList>
            <person name="Murat C."/>
            <person name="Payen T."/>
            <person name="Noel B."/>
            <person name="Kuo A."/>
            <person name="Morin E."/>
            <person name="Chen J."/>
            <person name="Kohler A."/>
            <person name="Krizsan K."/>
            <person name="Balestrini R."/>
            <person name="Da Silva C."/>
            <person name="Montanini B."/>
            <person name="Hainaut M."/>
            <person name="Levati E."/>
            <person name="Barry K.W."/>
            <person name="Belfiori B."/>
            <person name="Cichocki N."/>
            <person name="Clum A."/>
            <person name="Dockter R.B."/>
            <person name="Fauchery L."/>
            <person name="Guy J."/>
            <person name="Iotti M."/>
            <person name="Le Tacon F."/>
            <person name="Lindquist E.A."/>
            <person name="Lipzen A."/>
            <person name="Malagnac F."/>
            <person name="Mello A."/>
            <person name="Molinier V."/>
            <person name="Miyauchi S."/>
            <person name="Poulain J."/>
            <person name="Riccioni C."/>
            <person name="Rubini A."/>
            <person name="Sitrit Y."/>
            <person name="Splivallo R."/>
            <person name="Traeger S."/>
            <person name="Wang M."/>
            <person name="Zifcakova L."/>
            <person name="Wipf D."/>
            <person name="Zambonelli A."/>
            <person name="Paolocci F."/>
            <person name="Nowrousian M."/>
            <person name="Ottonello S."/>
            <person name="Baldrian P."/>
            <person name="Spatafora J.W."/>
            <person name="Henrissat B."/>
            <person name="Nagy L.G."/>
            <person name="Aury J.M."/>
            <person name="Wincker P."/>
            <person name="Grigoriev I.V."/>
            <person name="Bonfante P."/>
            <person name="Martin F.M."/>
        </authorList>
    </citation>
    <scope>NUCLEOTIDE SEQUENCE [LARGE SCALE GENOMIC DNA]</scope>
    <source>
        <strain evidence="2 3">RN42</strain>
    </source>
</reference>
<dbReference type="Proteomes" id="UP000275078">
    <property type="component" value="Unassembled WGS sequence"/>
</dbReference>